<evidence type="ECO:0000256" key="12">
    <source>
        <dbReference type="SAM" id="MobiDB-lite"/>
    </source>
</evidence>
<keyword evidence="4" id="KW-0812">Transmembrane</keyword>
<gene>
    <name evidence="13" type="ORF">HJG59_015647</name>
</gene>
<protein>
    <recommendedName>
        <fullName evidence="10">Regulator of microtubule dynamics protein 2</fullName>
    </recommendedName>
    <alternativeName>
        <fullName evidence="11">Protein FAM82A1</fullName>
    </alternativeName>
</protein>
<evidence type="ECO:0000256" key="5">
    <source>
        <dbReference type="ARBA" id="ARBA00022701"/>
    </source>
</evidence>
<dbReference type="GO" id="GO:0008017">
    <property type="term" value="F:microtubule binding"/>
    <property type="evidence" value="ECO:0007669"/>
    <property type="project" value="TreeGrafter"/>
</dbReference>
<reference evidence="13 14" key="1">
    <citation type="journal article" date="2020" name="Nature">
        <title>Six reference-quality genomes reveal evolution of bat adaptations.</title>
        <authorList>
            <person name="Jebb D."/>
            <person name="Huang Z."/>
            <person name="Pippel M."/>
            <person name="Hughes G.M."/>
            <person name="Lavrichenko K."/>
            <person name="Devanna P."/>
            <person name="Winkler S."/>
            <person name="Jermiin L.S."/>
            <person name="Skirmuntt E.C."/>
            <person name="Katzourakis A."/>
            <person name="Burkitt-Gray L."/>
            <person name="Ray D.A."/>
            <person name="Sullivan K.A.M."/>
            <person name="Roscito J.G."/>
            <person name="Kirilenko B.M."/>
            <person name="Davalos L.M."/>
            <person name="Corthals A.P."/>
            <person name="Power M.L."/>
            <person name="Jones G."/>
            <person name="Ransome R.D."/>
            <person name="Dechmann D.K.N."/>
            <person name="Locatelli A.G."/>
            <person name="Puechmaille S.J."/>
            <person name="Fedrigo O."/>
            <person name="Jarvis E.D."/>
            <person name="Hiller M."/>
            <person name="Vernes S.C."/>
            <person name="Myers E.W."/>
            <person name="Teeling E.C."/>
        </authorList>
    </citation>
    <scope>NUCLEOTIDE SEQUENCE [LARGE SCALE GENOMIC DNA]</scope>
    <source>
        <strain evidence="13">MMolMol1</strain>
        <tissue evidence="13">Muscle</tissue>
    </source>
</reference>
<sequence length="504" mass="57652">MGKCLSCFTEDQRFQPECPADHVAPDPLHHEASWVSHPDISFGFKTNCPTIRIVSLPKGSKNSSSNTSIHSSSSGRSHSSLRRFHKSGASLHCQQSRANFDPEEKSIMSDLKCPSEHLIYRSRKHFSTPKLSIISCYESAMFYDPQSSSDIRFNPTEMESISKSSSIADAEKYINSCSPDYNIKHFMNFETKVNSSATRNSVGRDIYQPSTVTFLTIPSLVSYSYQQNEFATDTQERSQLRYITASTDTEEQSFPVPKALNTHAEELNLDVLLRKADNLRAKETSKTESFELLDDYKEKFRDEVEFIWRFARAYGDMSELSTNIQEKKHFANIGKTLAEKAVTRAPMNGHCHLWYAVLCGYVSEFEGLQNKVNYGHRFKEHLDKAIQLLPEEPFLYYLNGRYCYAISKLSWIEKKMAATLFGKIPSSTVQEALQNFLKVEDLHPRFSKSNYMYLAKCYIDLKQTKEAMKFCNLAEQLPCVTKEKFSEDVPERSTGRSGLRECPK</sequence>
<dbReference type="InterPro" id="IPR011990">
    <property type="entry name" value="TPR-like_helical_dom_sf"/>
</dbReference>
<name>A0A7J8E3V6_MOLMO</name>
<evidence type="ECO:0000313" key="13">
    <source>
        <dbReference type="EMBL" id="KAF6430197.1"/>
    </source>
</evidence>
<accession>A0A7J8E3V6</accession>
<evidence type="ECO:0000256" key="10">
    <source>
        <dbReference type="ARBA" id="ARBA00039964"/>
    </source>
</evidence>
<comment type="caution">
    <text evidence="13">The sequence shown here is derived from an EMBL/GenBank/DDBJ whole genome shotgun (WGS) entry which is preliminary data.</text>
</comment>
<dbReference type="PANTHER" id="PTHR16056:SF15">
    <property type="entry name" value="REGULATOR OF MICROTUBULE DYNAMICS PROTEIN 2"/>
    <property type="match status" value="1"/>
</dbReference>
<evidence type="ECO:0000256" key="11">
    <source>
        <dbReference type="ARBA" id="ARBA00041609"/>
    </source>
</evidence>
<evidence type="ECO:0000256" key="8">
    <source>
        <dbReference type="ARBA" id="ARBA00023136"/>
    </source>
</evidence>
<dbReference type="EMBL" id="JACASF010000015">
    <property type="protein sequence ID" value="KAF6430197.1"/>
    <property type="molecule type" value="Genomic_DNA"/>
</dbReference>
<evidence type="ECO:0000256" key="7">
    <source>
        <dbReference type="ARBA" id="ARBA00023054"/>
    </source>
</evidence>
<dbReference type="Pfam" id="PF21033">
    <property type="entry name" value="RMD1-3"/>
    <property type="match status" value="1"/>
</dbReference>
<comment type="subunit">
    <text evidence="3">Interacts with microtubules.</text>
</comment>
<comment type="similarity">
    <text evidence="9">Belongs to the RMDN family.</text>
</comment>
<evidence type="ECO:0000256" key="9">
    <source>
        <dbReference type="ARBA" id="ARBA00038360"/>
    </source>
</evidence>
<dbReference type="Proteomes" id="UP000550707">
    <property type="component" value="Unassembled WGS sequence"/>
</dbReference>
<dbReference type="SUPFAM" id="SSF48452">
    <property type="entry name" value="TPR-like"/>
    <property type="match status" value="1"/>
</dbReference>
<comment type="subcellular location">
    <subcellularLocation>
        <location evidence="2">Cytoplasm</location>
        <location evidence="2">Cytoskeleton</location>
        <location evidence="2">Spindle pole</location>
    </subcellularLocation>
    <subcellularLocation>
        <location evidence="1">Membrane</location>
        <topology evidence="1">Single-pass membrane protein</topology>
    </subcellularLocation>
</comment>
<organism evidence="13 14">
    <name type="scientific">Molossus molossus</name>
    <name type="common">Pallas' mastiff bat</name>
    <name type="synonym">Vespertilio molossus</name>
    <dbReference type="NCBI Taxonomy" id="27622"/>
    <lineage>
        <taxon>Eukaryota</taxon>
        <taxon>Metazoa</taxon>
        <taxon>Chordata</taxon>
        <taxon>Craniata</taxon>
        <taxon>Vertebrata</taxon>
        <taxon>Euteleostomi</taxon>
        <taxon>Mammalia</taxon>
        <taxon>Eutheria</taxon>
        <taxon>Laurasiatheria</taxon>
        <taxon>Chiroptera</taxon>
        <taxon>Yangochiroptera</taxon>
        <taxon>Molossidae</taxon>
        <taxon>Molossus</taxon>
    </lineage>
</organism>
<evidence type="ECO:0000313" key="14">
    <source>
        <dbReference type="Proteomes" id="UP000550707"/>
    </source>
</evidence>
<dbReference type="AlphaFoldDB" id="A0A7J8E3V6"/>
<proteinExistence type="inferred from homology"/>
<evidence type="ECO:0000256" key="1">
    <source>
        <dbReference type="ARBA" id="ARBA00004167"/>
    </source>
</evidence>
<evidence type="ECO:0000256" key="2">
    <source>
        <dbReference type="ARBA" id="ARBA00004647"/>
    </source>
</evidence>
<feature type="compositionally biased region" description="Low complexity" evidence="12">
    <location>
        <begin position="58"/>
        <end position="78"/>
    </location>
</feature>
<dbReference type="InterPro" id="IPR049039">
    <property type="entry name" value="RMD1-3_a_helical_rpt"/>
</dbReference>
<dbReference type="GO" id="GO:0005876">
    <property type="term" value="C:spindle microtubule"/>
    <property type="evidence" value="ECO:0007669"/>
    <property type="project" value="TreeGrafter"/>
</dbReference>
<keyword evidence="8" id="KW-0472">Membrane</keyword>
<keyword evidence="6" id="KW-1133">Transmembrane helix</keyword>
<dbReference type="PANTHER" id="PTHR16056">
    <property type="entry name" value="REGULATOR OF MICROTUBULE DYNAMICS PROTEIN"/>
    <property type="match status" value="1"/>
</dbReference>
<evidence type="ECO:0000256" key="4">
    <source>
        <dbReference type="ARBA" id="ARBA00022692"/>
    </source>
</evidence>
<keyword evidence="14" id="KW-1185">Reference proteome</keyword>
<evidence type="ECO:0000256" key="6">
    <source>
        <dbReference type="ARBA" id="ARBA00022989"/>
    </source>
</evidence>
<dbReference type="GO" id="GO:0005739">
    <property type="term" value="C:mitochondrion"/>
    <property type="evidence" value="ECO:0007669"/>
    <property type="project" value="TreeGrafter"/>
</dbReference>
<feature type="region of interest" description="Disordered" evidence="12">
    <location>
        <begin position="57"/>
        <end position="81"/>
    </location>
</feature>
<dbReference type="GO" id="GO:0016020">
    <property type="term" value="C:membrane"/>
    <property type="evidence" value="ECO:0007669"/>
    <property type="project" value="UniProtKB-SubCell"/>
</dbReference>
<evidence type="ECO:0000256" key="3">
    <source>
        <dbReference type="ARBA" id="ARBA00011375"/>
    </source>
</evidence>
<dbReference type="GO" id="GO:0097431">
    <property type="term" value="C:mitotic spindle pole"/>
    <property type="evidence" value="ECO:0007669"/>
    <property type="project" value="TreeGrafter"/>
</dbReference>
<dbReference type="Gene3D" id="1.25.40.10">
    <property type="entry name" value="Tetratricopeptide repeat domain"/>
    <property type="match status" value="1"/>
</dbReference>
<keyword evidence="5" id="KW-0493">Microtubule</keyword>
<keyword evidence="7" id="KW-0175">Coiled coil</keyword>